<dbReference type="InterPro" id="IPR043502">
    <property type="entry name" value="DNA/RNA_pol_sf"/>
</dbReference>
<sequence length="443" mass="51780">MTTKLMSKTLKAIAIIASKAKEDPKCKFTSLAHLLNEDFLKECFRELKRGKSPGIDGVTVGEYAKALDENIADLVARLKAKQYKPQPVLRVYIPKPNGEKRPLGIPAVEDKIVQMAIKKILEAIFEQDFIDTSYGFRPNRSCHDALIELDKIIMNGPVNFVVDMDISKFFDTVDHKRLMECLRQRIVDPTLLQLIGRFLKSGIMEEGVYFETDQGTPQGGVLSPVLANVYLHYALDKWFETEVLLQLTGVARLVRYADDFVVCFENEKEARAFGDDMRRRMSEFGLTISEKKSKIIEFGRCACTRAKQYGRKCETFDFLGFTHFCDKSRWGNFKLGRKTSRKKFRQKMTDMNIWLKRIRNHVKLKVWWKMLGLKLLGHYRYYGMSGNFRLLKNFYHQVVRLAFKWVNRRSQRKSYNWAQFLRFILFNPLPKPKIYHSLYNLNP</sequence>
<proteinExistence type="predicted"/>
<evidence type="ECO:0000259" key="1">
    <source>
        <dbReference type="PROSITE" id="PS50878"/>
    </source>
</evidence>
<dbReference type="EMBL" id="MT631462">
    <property type="protein sequence ID" value="QNO51203.1"/>
    <property type="molecule type" value="Genomic_DNA"/>
</dbReference>
<dbReference type="Pfam" id="PF00078">
    <property type="entry name" value="RVT_1"/>
    <property type="match status" value="1"/>
</dbReference>
<dbReference type="NCBIfam" id="TIGR04416">
    <property type="entry name" value="group_II_RT_mat"/>
    <property type="match status" value="1"/>
</dbReference>
<protein>
    <recommendedName>
        <fullName evidence="1">Reverse transcriptase domain-containing protein</fullName>
    </recommendedName>
</protein>
<dbReference type="PANTHER" id="PTHR34047:SF8">
    <property type="entry name" value="PROTEIN YKFC"/>
    <property type="match status" value="1"/>
</dbReference>
<dbReference type="AlphaFoldDB" id="A0A7G9YT69"/>
<dbReference type="InterPro" id="IPR000477">
    <property type="entry name" value="RT_dom"/>
</dbReference>
<dbReference type="CDD" id="cd01651">
    <property type="entry name" value="RT_G2_intron"/>
    <property type="match status" value="1"/>
</dbReference>
<dbReference type="PROSITE" id="PS50878">
    <property type="entry name" value="RT_POL"/>
    <property type="match status" value="1"/>
</dbReference>
<dbReference type="PANTHER" id="PTHR34047">
    <property type="entry name" value="NUCLEAR INTRON MATURASE 1, MITOCHONDRIAL-RELATED"/>
    <property type="match status" value="1"/>
</dbReference>
<organism evidence="2">
    <name type="scientific">Candidatus Methanophagaceae archaeon ANME-1 ERB6</name>
    <dbReference type="NCBI Taxonomy" id="2759912"/>
    <lineage>
        <taxon>Archaea</taxon>
        <taxon>Methanobacteriati</taxon>
        <taxon>Methanobacteriota</taxon>
        <taxon>Stenosarchaea group</taxon>
        <taxon>Methanomicrobia</taxon>
        <taxon>Candidatus Methanophagales</taxon>
        <taxon>Candidatus Methanophagaceae</taxon>
    </lineage>
</organism>
<gene>
    <name evidence="2" type="ORF">NIPIMIJO_00043</name>
</gene>
<accession>A0A7G9YT69</accession>
<feature type="domain" description="Reverse transcriptase" evidence="1">
    <location>
        <begin position="74"/>
        <end position="323"/>
    </location>
</feature>
<name>A0A7G9YT69_9EURY</name>
<reference evidence="2" key="1">
    <citation type="submission" date="2020-06" db="EMBL/GenBank/DDBJ databases">
        <title>Unique genomic features of the anaerobic methanotrophic archaea.</title>
        <authorList>
            <person name="Chadwick G.L."/>
            <person name="Skennerton C.T."/>
            <person name="Laso-Perez R."/>
            <person name="Leu A.O."/>
            <person name="Speth D.R."/>
            <person name="Yu H."/>
            <person name="Morgan-Lang C."/>
            <person name="Hatzenpichler R."/>
            <person name="Goudeau D."/>
            <person name="Malmstrom R."/>
            <person name="Brazelton W.J."/>
            <person name="Woyke T."/>
            <person name="Hallam S.J."/>
            <person name="Tyson G.W."/>
            <person name="Wegener G."/>
            <person name="Boetius A."/>
            <person name="Orphan V."/>
        </authorList>
    </citation>
    <scope>NUCLEOTIDE SEQUENCE</scope>
</reference>
<dbReference type="InterPro" id="IPR051083">
    <property type="entry name" value="GrpII_Intron_Splice-Mob/Def"/>
</dbReference>
<dbReference type="InterPro" id="IPR030931">
    <property type="entry name" value="Group_II_RT_mat"/>
</dbReference>
<evidence type="ECO:0000313" key="2">
    <source>
        <dbReference type="EMBL" id="QNO51203.1"/>
    </source>
</evidence>
<dbReference type="SUPFAM" id="SSF56672">
    <property type="entry name" value="DNA/RNA polymerases"/>
    <property type="match status" value="1"/>
</dbReference>